<protein>
    <submittedName>
        <fullName evidence="2">Ovule protein</fullName>
    </submittedName>
</protein>
<sequence>MRCVVSVYHIKTTCVSFLFFIPIKNHLFYGYCLYLIHSSVIKLKLVNVSRRKEVSLKVLLKCCFVSTKICFQSLLFVESILISW</sequence>
<organism evidence="1 2">
    <name type="scientific">Heterorhabditis bacteriophora</name>
    <name type="common">Entomopathogenic nematode worm</name>
    <dbReference type="NCBI Taxonomy" id="37862"/>
    <lineage>
        <taxon>Eukaryota</taxon>
        <taxon>Metazoa</taxon>
        <taxon>Ecdysozoa</taxon>
        <taxon>Nematoda</taxon>
        <taxon>Chromadorea</taxon>
        <taxon>Rhabditida</taxon>
        <taxon>Rhabditina</taxon>
        <taxon>Rhabditomorpha</taxon>
        <taxon>Strongyloidea</taxon>
        <taxon>Heterorhabditidae</taxon>
        <taxon>Heterorhabditis</taxon>
    </lineage>
</organism>
<dbReference type="Proteomes" id="UP000095283">
    <property type="component" value="Unplaced"/>
</dbReference>
<accession>A0A1I7WZZ7</accession>
<proteinExistence type="predicted"/>
<evidence type="ECO:0000313" key="1">
    <source>
        <dbReference type="Proteomes" id="UP000095283"/>
    </source>
</evidence>
<evidence type="ECO:0000313" key="2">
    <source>
        <dbReference type="WBParaSite" id="Hba_10775"/>
    </source>
</evidence>
<name>A0A1I7WZZ7_HETBA</name>
<dbReference type="WBParaSite" id="Hba_10775">
    <property type="protein sequence ID" value="Hba_10775"/>
    <property type="gene ID" value="Hba_10775"/>
</dbReference>
<dbReference type="AlphaFoldDB" id="A0A1I7WZZ7"/>
<reference evidence="2" key="1">
    <citation type="submission" date="2016-11" db="UniProtKB">
        <authorList>
            <consortium name="WormBaseParasite"/>
        </authorList>
    </citation>
    <scope>IDENTIFICATION</scope>
</reference>
<keyword evidence="1" id="KW-1185">Reference proteome</keyword>